<organism evidence="2 3">
    <name type="scientific">Punica granatum</name>
    <name type="common">Pomegranate</name>
    <dbReference type="NCBI Taxonomy" id="22663"/>
    <lineage>
        <taxon>Eukaryota</taxon>
        <taxon>Viridiplantae</taxon>
        <taxon>Streptophyta</taxon>
        <taxon>Embryophyta</taxon>
        <taxon>Tracheophyta</taxon>
        <taxon>Spermatophyta</taxon>
        <taxon>Magnoliopsida</taxon>
        <taxon>eudicotyledons</taxon>
        <taxon>Gunneridae</taxon>
        <taxon>Pentapetalae</taxon>
        <taxon>rosids</taxon>
        <taxon>malvids</taxon>
        <taxon>Myrtales</taxon>
        <taxon>Lythraceae</taxon>
        <taxon>Punica</taxon>
    </lineage>
</organism>
<feature type="region of interest" description="Disordered" evidence="1">
    <location>
        <begin position="71"/>
        <end position="105"/>
    </location>
</feature>
<evidence type="ECO:0000256" key="1">
    <source>
        <dbReference type="SAM" id="MobiDB-lite"/>
    </source>
</evidence>
<evidence type="ECO:0000313" key="2">
    <source>
        <dbReference type="EMBL" id="PKI56046.1"/>
    </source>
</evidence>
<gene>
    <name evidence="2" type="ORF">CRG98_023552</name>
</gene>
<dbReference type="AlphaFoldDB" id="A0A2I0JKG3"/>
<reference evidence="2 3" key="1">
    <citation type="submission" date="2017-11" db="EMBL/GenBank/DDBJ databases">
        <title>De-novo sequencing of pomegranate (Punica granatum L.) genome.</title>
        <authorList>
            <person name="Akparov Z."/>
            <person name="Amiraslanov A."/>
            <person name="Hajiyeva S."/>
            <person name="Abbasov M."/>
            <person name="Kaur K."/>
            <person name="Hamwieh A."/>
            <person name="Solovyev V."/>
            <person name="Salamov A."/>
            <person name="Braich B."/>
            <person name="Kosarev P."/>
            <person name="Mahmoud A."/>
            <person name="Hajiyev E."/>
            <person name="Babayeva S."/>
            <person name="Izzatullayeva V."/>
            <person name="Mammadov A."/>
            <person name="Mammadov A."/>
            <person name="Sharifova S."/>
            <person name="Ojaghi J."/>
            <person name="Eynullazada K."/>
            <person name="Bayramov B."/>
            <person name="Abdulazimova A."/>
            <person name="Shahmuradov I."/>
        </authorList>
    </citation>
    <scope>NUCLEOTIDE SEQUENCE [LARGE SCALE GENOMIC DNA]</scope>
    <source>
        <strain evidence="3">cv. AG2017</strain>
        <tissue evidence="2">Leaf</tissue>
    </source>
</reference>
<proteinExistence type="predicted"/>
<sequence length="105" mass="11776">MFLNPSSMGRIYIINPLPDLTCNSFRLPGPHTFTIYSTNPSLISFFENGTPMNAVILFKFPTVSSFKSSFKTHPSPYTSYQRTCSMQDQPPARSPQLDLGPKVPQ</sequence>
<dbReference type="Proteomes" id="UP000233551">
    <property type="component" value="Unassembled WGS sequence"/>
</dbReference>
<comment type="caution">
    <text evidence="2">The sequence shown here is derived from an EMBL/GenBank/DDBJ whole genome shotgun (WGS) entry which is preliminary data.</text>
</comment>
<keyword evidence="3" id="KW-1185">Reference proteome</keyword>
<name>A0A2I0JKG3_PUNGR</name>
<dbReference type="EMBL" id="PGOL01001635">
    <property type="protein sequence ID" value="PKI56046.1"/>
    <property type="molecule type" value="Genomic_DNA"/>
</dbReference>
<feature type="compositionally biased region" description="Polar residues" evidence="1">
    <location>
        <begin position="71"/>
        <end position="88"/>
    </location>
</feature>
<protein>
    <submittedName>
        <fullName evidence="2">Uncharacterized protein</fullName>
    </submittedName>
</protein>
<evidence type="ECO:0000313" key="3">
    <source>
        <dbReference type="Proteomes" id="UP000233551"/>
    </source>
</evidence>
<accession>A0A2I0JKG3</accession>